<comment type="caution">
    <text evidence="1">The sequence shown here is derived from an EMBL/GenBank/DDBJ whole genome shotgun (WGS) entry which is preliminary data.</text>
</comment>
<name>A0A9W6VGL5_9PSEU</name>
<evidence type="ECO:0000313" key="1">
    <source>
        <dbReference type="EMBL" id="GLY67880.1"/>
    </source>
</evidence>
<evidence type="ECO:0000313" key="2">
    <source>
        <dbReference type="Proteomes" id="UP001165136"/>
    </source>
</evidence>
<reference evidence="1" key="1">
    <citation type="submission" date="2023-03" db="EMBL/GenBank/DDBJ databases">
        <title>Amycolatopsis taiwanensis NBRC 103393.</title>
        <authorList>
            <person name="Ichikawa N."/>
            <person name="Sato H."/>
            <person name="Tonouchi N."/>
        </authorList>
    </citation>
    <scope>NUCLEOTIDE SEQUENCE</scope>
    <source>
        <strain evidence="1">NBRC 103393</strain>
    </source>
</reference>
<keyword evidence="2" id="KW-1185">Reference proteome</keyword>
<dbReference type="RefSeq" id="WP_285488044.1">
    <property type="nucleotide sequence ID" value="NZ_BSTI01000009.1"/>
</dbReference>
<dbReference type="EMBL" id="BSTI01000009">
    <property type="protein sequence ID" value="GLY67880.1"/>
    <property type="molecule type" value="Genomic_DNA"/>
</dbReference>
<sequence>MRTTSIAAVRAAWGCVLLTASRSVLRDQHELAKVVTALGLRHLAQSAVTLRHPAGFVARWAWTADLAHCLSMLVLAALSRRWRYPAVVNAAVAAIWAGATRNASRPDAPCPR</sequence>
<dbReference type="AlphaFoldDB" id="A0A9W6VGL5"/>
<gene>
    <name evidence="1" type="ORF">Atai01_44990</name>
</gene>
<dbReference type="Proteomes" id="UP001165136">
    <property type="component" value="Unassembled WGS sequence"/>
</dbReference>
<organism evidence="1 2">
    <name type="scientific">Amycolatopsis taiwanensis</name>
    <dbReference type="NCBI Taxonomy" id="342230"/>
    <lineage>
        <taxon>Bacteria</taxon>
        <taxon>Bacillati</taxon>
        <taxon>Actinomycetota</taxon>
        <taxon>Actinomycetes</taxon>
        <taxon>Pseudonocardiales</taxon>
        <taxon>Pseudonocardiaceae</taxon>
        <taxon>Amycolatopsis</taxon>
    </lineage>
</organism>
<protein>
    <submittedName>
        <fullName evidence="1">Uncharacterized protein</fullName>
    </submittedName>
</protein>
<proteinExistence type="predicted"/>
<accession>A0A9W6VGL5</accession>